<feature type="compositionally biased region" description="Low complexity" evidence="1">
    <location>
        <begin position="19"/>
        <end position="30"/>
    </location>
</feature>
<name>A0A5B7HKP1_PORTR</name>
<dbReference type="AlphaFoldDB" id="A0A5B7HKP1"/>
<evidence type="ECO:0000313" key="3">
    <source>
        <dbReference type="Proteomes" id="UP000324222"/>
    </source>
</evidence>
<reference evidence="2 3" key="1">
    <citation type="submission" date="2019-05" db="EMBL/GenBank/DDBJ databases">
        <title>Another draft genome of Portunus trituberculatus and its Hox gene families provides insights of decapod evolution.</title>
        <authorList>
            <person name="Jeong J.-H."/>
            <person name="Song I."/>
            <person name="Kim S."/>
            <person name="Choi T."/>
            <person name="Kim D."/>
            <person name="Ryu S."/>
            <person name="Kim W."/>
        </authorList>
    </citation>
    <scope>NUCLEOTIDE SEQUENCE [LARGE SCALE GENOMIC DNA]</scope>
    <source>
        <tissue evidence="2">Muscle</tissue>
    </source>
</reference>
<organism evidence="2 3">
    <name type="scientific">Portunus trituberculatus</name>
    <name type="common">Swimming crab</name>
    <name type="synonym">Neptunus trituberculatus</name>
    <dbReference type="NCBI Taxonomy" id="210409"/>
    <lineage>
        <taxon>Eukaryota</taxon>
        <taxon>Metazoa</taxon>
        <taxon>Ecdysozoa</taxon>
        <taxon>Arthropoda</taxon>
        <taxon>Crustacea</taxon>
        <taxon>Multicrustacea</taxon>
        <taxon>Malacostraca</taxon>
        <taxon>Eumalacostraca</taxon>
        <taxon>Eucarida</taxon>
        <taxon>Decapoda</taxon>
        <taxon>Pleocyemata</taxon>
        <taxon>Brachyura</taxon>
        <taxon>Eubrachyura</taxon>
        <taxon>Portunoidea</taxon>
        <taxon>Portunidae</taxon>
        <taxon>Portuninae</taxon>
        <taxon>Portunus</taxon>
    </lineage>
</organism>
<evidence type="ECO:0000256" key="1">
    <source>
        <dbReference type="SAM" id="MobiDB-lite"/>
    </source>
</evidence>
<evidence type="ECO:0000313" key="2">
    <source>
        <dbReference type="EMBL" id="MPC70733.1"/>
    </source>
</evidence>
<protein>
    <submittedName>
        <fullName evidence="2">Uncharacterized protein</fullName>
    </submittedName>
</protein>
<proteinExistence type="predicted"/>
<comment type="caution">
    <text evidence="2">The sequence shown here is derived from an EMBL/GenBank/DDBJ whole genome shotgun (WGS) entry which is preliminary data.</text>
</comment>
<dbReference type="Proteomes" id="UP000324222">
    <property type="component" value="Unassembled WGS sequence"/>
</dbReference>
<keyword evidence="3" id="KW-1185">Reference proteome</keyword>
<gene>
    <name evidence="2" type="ORF">E2C01_064988</name>
</gene>
<accession>A0A5B7HKP1</accession>
<feature type="region of interest" description="Disordered" evidence="1">
    <location>
        <begin position="1"/>
        <end position="31"/>
    </location>
</feature>
<sequence>MPPLPQPSSLSCHPYAHTSSRPSSHPGSRPYTLTPPLSCHYFHSITTPVNHHHHYHHYHHRHHLFQTLSFLHAVDSSSTTTIPATTPNHLLTATHPSHTQPGQSTTSVPTAPNNPFLFFPLSLY</sequence>
<dbReference type="EMBL" id="VSRR010031606">
    <property type="protein sequence ID" value="MPC70733.1"/>
    <property type="molecule type" value="Genomic_DNA"/>
</dbReference>